<comment type="caution">
    <text evidence="4">The sequence shown here is derived from an EMBL/GenBank/DDBJ whole genome shotgun (WGS) entry which is preliminary data.</text>
</comment>
<dbReference type="AlphaFoldDB" id="A0AAP0E5F8"/>
<dbReference type="Proteomes" id="UP001420932">
    <property type="component" value="Unassembled WGS sequence"/>
</dbReference>
<accession>A0AAP0E5F8</accession>
<sequence>MIDEALGLKKEGQRGLSQPPIENLVPSSLAPESTKGQMPRLVNDNSNLNVRALPIRGSRTDPITSAHDLAVQSQALFNIKDSNKGVSKGLVAERMLSTMQDKGLLLDFILCIGDDRSDEDMFEVIQLR</sequence>
<evidence type="ECO:0000256" key="2">
    <source>
        <dbReference type="ARBA" id="ARBA00006330"/>
    </source>
</evidence>
<dbReference type="EMBL" id="JBBNAF010000013">
    <property type="protein sequence ID" value="KAK9087085.1"/>
    <property type="molecule type" value="Genomic_DNA"/>
</dbReference>
<dbReference type="InterPro" id="IPR003337">
    <property type="entry name" value="Trehalose_PPase"/>
</dbReference>
<feature type="region of interest" description="Disordered" evidence="3">
    <location>
        <begin position="1"/>
        <end position="42"/>
    </location>
</feature>
<dbReference type="InterPro" id="IPR023214">
    <property type="entry name" value="HAD_sf"/>
</dbReference>
<keyword evidence="5" id="KW-1185">Reference proteome</keyword>
<dbReference type="Pfam" id="PF02358">
    <property type="entry name" value="Trehalose_PPase"/>
    <property type="match status" value="1"/>
</dbReference>
<feature type="compositionally biased region" description="Basic and acidic residues" evidence="3">
    <location>
        <begin position="1"/>
        <end position="13"/>
    </location>
</feature>
<dbReference type="SUPFAM" id="SSF56784">
    <property type="entry name" value="HAD-like"/>
    <property type="match status" value="1"/>
</dbReference>
<evidence type="ECO:0000256" key="3">
    <source>
        <dbReference type="SAM" id="MobiDB-lite"/>
    </source>
</evidence>
<dbReference type="Gene3D" id="3.40.50.1000">
    <property type="entry name" value="HAD superfamily/HAD-like"/>
    <property type="match status" value="1"/>
</dbReference>
<comment type="similarity">
    <text evidence="2">In the C-terminal section; belongs to the trehalose phosphatase family.</text>
</comment>
<dbReference type="FunFam" id="3.40.50.1000:FF:000052">
    <property type="entry name" value="Alpha,alpha-trehalose-phosphate synthase [UDP-forming] 6"/>
    <property type="match status" value="1"/>
</dbReference>
<evidence type="ECO:0000313" key="4">
    <source>
        <dbReference type="EMBL" id="KAK9087085.1"/>
    </source>
</evidence>
<evidence type="ECO:0000313" key="5">
    <source>
        <dbReference type="Proteomes" id="UP001420932"/>
    </source>
</evidence>
<organism evidence="4 5">
    <name type="scientific">Stephania yunnanensis</name>
    <dbReference type="NCBI Taxonomy" id="152371"/>
    <lineage>
        <taxon>Eukaryota</taxon>
        <taxon>Viridiplantae</taxon>
        <taxon>Streptophyta</taxon>
        <taxon>Embryophyta</taxon>
        <taxon>Tracheophyta</taxon>
        <taxon>Spermatophyta</taxon>
        <taxon>Magnoliopsida</taxon>
        <taxon>Ranunculales</taxon>
        <taxon>Menispermaceae</taxon>
        <taxon>Menispermoideae</taxon>
        <taxon>Cissampelideae</taxon>
        <taxon>Stephania</taxon>
    </lineage>
</organism>
<dbReference type="InterPro" id="IPR036412">
    <property type="entry name" value="HAD-like_sf"/>
</dbReference>
<evidence type="ECO:0000256" key="1">
    <source>
        <dbReference type="ARBA" id="ARBA00005409"/>
    </source>
</evidence>
<protein>
    <submittedName>
        <fullName evidence="4">Uncharacterized protein</fullName>
    </submittedName>
</protein>
<proteinExistence type="inferred from homology"/>
<reference evidence="4 5" key="1">
    <citation type="submission" date="2024-01" db="EMBL/GenBank/DDBJ databases">
        <title>Genome assemblies of Stephania.</title>
        <authorList>
            <person name="Yang L."/>
        </authorList>
    </citation>
    <scope>NUCLEOTIDE SEQUENCE [LARGE SCALE GENOMIC DNA]</scope>
    <source>
        <strain evidence="4">YNDBR</strain>
        <tissue evidence="4">Leaf</tissue>
    </source>
</reference>
<name>A0AAP0E5F8_9MAGN</name>
<dbReference type="GO" id="GO:0005992">
    <property type="term" value="P:trehalose biosynthetic process"/>
    <property type="evidence" value="ECO:0007669"/>
    <property type="project" value="InterPro"/>
</dbReference>
<gene>
    <name evidence="4" type="ORF">Syun_029479</name>
</gene>
<comment type="similarity">
    <text evidence="1">In the N-terminal section; belongs to the glycosyltransferase 20 family.</text>
</comment>